<keyword evidence="2" id="KW-0812">Transmembrane</keyword>
<reference evidence="3 4" key="1">
    <citation type="submission" date="2018-05" db="EMBL/GenBank/DDBJ databases">
        <title>Reference genomes for bee gut microbiota database.</title>
        <authorList>
            <person name="Ellegaard K.M."/>
        </authorList>
    </citation>
    <scope>NUCLEOTIDE SEQUENCE [LARGE SCALE GENOMIC DNA]</scope>
    <source>
        <strain evidence="3 4">ESL0200</strain>
    </source>
</reference>
<sequence length="329" mass="34849">MSADGDRRARRSRRNIAANPDDAIPRHGSAFVWLRQTPGSTFLGACRQSNRLTLSGAVRAELRKMRFQRSTWVLLLIVMLLQPLSTILAVWSARGVVGLDRGSGCLLANLLHTPMAVNWLAGASGLFPGMIVAGILGVLAVTREFSDAAIESTLMANPRRGMVLMAKGLALALLIWLAAQVGLLFSWILETLLPSGRSGPLPADKSGLVLIDLLGGPLMLALFALMGLGLGALSRSKVGGISLVLGLTLILPLILGLLWGPGAHAAGLQILLRLMPASLLGTFLSGLNQATEAGGGWWPTWWQAGLIMAAWTALCCALGTLVFRRADIN</sequence>
<evidence type="ECO:0000313" key="4">
    <source>
        <dbReference type="Proteomes" id="UP000247744"/>
    </source>
</evidence>
<evidence type="ECO:0000256" key="1">
    <source>
        <dbReference type="SAM" id="MobiDB-lite"/>
    </source>
</evidence>
<dbReference type="RefSeq" id="WP_110452710.1">
    <property type="nucleotide sequence ID" value="NZ_QGLL01000009.1"/>
</dbReference>
<evidence type="ECO:0008006" key="5">
    <source>
        <dbReference type="Google" id="ProtNLM"/>
    </source>
</evidence>
<feature type="transmembrane region" description="Helical" evidence="2">
    <location>
        <begin position="119"/>
        <end position="141"/>
    </location>
</feature>
<dbReference type="GO" id="GO:0140359">
    <property type="term" value="F:ABC-type transporter activity"/>
    <property type="evidence" value="ECO:0007669"/>
    <property type="project" value="InterPro"/>
</dbReference>
<dbReference type="Proteomes" id="UP000247744">
    <property type="component" value="Unassembled WGS sequence"/>
</dbReference>
<dbReference type="PANTHER" id="PTHR37305">
    <property type="entry name" value="INTEGRAL MEMBRANE PROTEIN-RELATED"/>
    <property type="match status" value="1"/>
</dbReference>
<keyword evidence="2" id="KW-1133">Transmembrane helix</keyword>
<dbReference type="PANTHER" id="PTHR37305:SF1">
    <property type="entry name" value="MEMBRANE PROTEIN"/>
    <property type="match status" value="1"/>
</dbReference>
<dbReference type="AlphaFoldDB" id="A0A318M009"/>
<dbReference type="OrthoDB" id="3231291at2"/>
<organism evidence="3 4">
    <name type="scientific">Bifidobacterium asteroides</name>
    <dbReference type="NCBI Taxonomy" id="1684"/>
    <lineage>
        <taxon>Bacteria</taxon>
        <taxon>Bacillati</taxon>
        <taxon>Actinomycetota</taxon>
        <taxon>Actinomycetes</taxon>
        <taxon>Bifidobacteriales</taxon>
        <taxon>Bifidobacteriaceae</taxon>
        <taxon>Bifidobacterium</taxon>
    </lineage>
</organism>
<evidence type="ECO:0000256" key="2">
    <source>
        <dbReference type="SAM" id="Phobius"/>
    </source>
</evidence>
<accession>A0A318M009</accession>
<feature type="region of interest" description="Disordered" evidence="1">
    <location>
        <begin position="1"/>
        <end position="22"/>
    </location>
</feature>
<name>A0A318M009_9BIFI</name>
<comment type="caution">
    <text evidence="3">The sequence shown here is derived from an EMBL/GenBank/DDBJ whole genome shotgun (WGS) entry which is preliminary data.</text>
</comment>
<feature type="transmembrane region" description="Helical" evidence="2">
    <location>
        <begin position="301"/>
        <end position="323"/>
    </location>
</feature>
<feature type="transmembrane region" description="Helical" evidence="2">
    <location>
        <begin position="240"/>
        <end position="259"/>
    </location>
</feature>
<proteinExistence type="predicted"/>
<feature type="transmembrane region" description="Helical" evidence="2">
    <location>
        <begin position="209"/>
        <end position="233"/>
    </location>
</feature>
<evidence type="ECO:0000313" key="3">
    <source>
        <dbReference type="EMBL" id="PXY81487.1"/>
    </source>
</evidence>
<gene>
    <name evidence="3" type="ORF">DKK75_07025</name>
</gene>
<feature type="transmembrane region" description="Helical" evidence="2">
    <location>
        <begin position="162"/>
        <end position="189"/>
    </location>
</feature>
<keyword evidence="2" id="KW-0472">Membrane</keyword>
<feature type="transmembrane region" description="Helical" evidence="2">
    <location>
        <begin position="72"/>
        <end position="93"/>
    </location>
</feature>
<dbReference type="EMBL" id="QGLL01000009">
    <property type="protein sequence ID" value="PXY81487.1"/>
    <property type="molecule type" value="Genomic_DNA"/>
</dbReference>
<protein>
    <recommendedName>
        <fullName evidence="5">ABC transporter permease</fullName>
    </recommendedName>
</protein>
<dbReference type="GO" id="GO:0005886">
    <property type="term" value="C:plasma membrane"/>
    <property type="evidence" value="ECO:0007669"/>
    <property type="project" value="UniProtKB-SubCell"/>
</dbReference>